<name>A0ABR3QEE9_9TREE</name>
<keyword evidence="5" id="KW-0158">Chromosome</keyword>
<feature type="coiled-coil region" evidence="14">
    <location>
        <begin position="763"/>
        <end position="868"/>
    </location>
</feature>
<keyword evidence="6" id="KW-0479">Metal-binding</keyword>
<evidence type="ECO:0000259" key="16">
    <source>
        <dbReference type="Pfam" id="PF13476"/>
    </source>
</evidence>
<accession>A0ABR3QEE9</accession>
<evidence type="ECO:0000256" key="4">
    <source>
        <dbReference type="ARBA" id="ARBA00009439"/>
    </source>
</evidence>
<dbReference type="Proteomes" id="UP001565368">
    <property type="component" value="Unassembled WGS sequence"/>
</dbReference>
<keyword evidence="10 14" id="KW-0175">Coiled coil</keyword>
<proteinExistence type="inferred from homology"/>
<evidence type="ECO:0000256" key="10">
    <source>
        <dbReference type="ARBA" id="ARBA00023054"/>
    </source>
</evidence>
<keyword evidence="12" id="KW-0539">Nucleus</keyword>
<feature type="compositionally biased region" description="Polar residues" evidence="15">
    <location>
        <begin position="557"/>
        <end position="572"/>
    </location>
</feature>
<protein>
    <submittedName>
        <fullName evidence="17">DNA repair protein rad50</fullName>
    </submittedName>
</protein>
<dbReference type="PANTHER" id="PTHR18867">
    <property type="entry name" value="RAD50"/>
    <property type="match status" value="1"/>
</dbReference>
<dbReference type="Pfam" id="PF13558">
    <property type="entry name" value="SbcC_Walker_B"/>
    <property type="match status" value="1"/>
</dbReference>
<comment type="catalytic activity">
    <reaction evidence="13">
        <text>ATP + H2O = ADP + phosphate + H(+)</text>
        <dbReference type="Rhea" id="RHEA:13065"/>
        <dbReference type="ChEBI" id="CHEBI:15377"/>
        <dbReference type="ChEBI" id="CHEBI:15378"/>
        <dbReference type="ChEBI" id="CHEBI:30616"/>
        <dbReference type="ChEBI" id="CHEBI:43474"/>
        <dbReference type="ChEBI" id="CHEBI:456216"/>
    </reaction>
</comment>
<evidence type="ECO:0000256" key="3">
    <source>
        <dbReference type="ARBA" id="ARBA00004286"/>
    </source>
</evidence>
<organism evidence="17 18">
    <name type="scientific">Vanrija albida</name>
    <dbReference type="NCBI Taxonomy" id="181172"/>
    <lineage>
        <taxon>Eukaryota</taxon>
        <taxon>Fungi</taxon>
        <taxon>Dikarya</taxon>
        <taxon>Basidiomycota</taxon>
        <taxon>Agaricomycotina</taxon>
        <taxon>Tremellomycetes</taxon>
        <taxon>Trichosporonales</taxon>
        <taxon>Trichosporonaceae</taxon>
        <taxon>Vanrija</taxon>
    </lineage>
</organism>
<dbReference type="InterPro" id="IPR004584">
    <property type="entry name" value="Rad50_eukaryotes"/>
</dbReference>
<evidence type="ECO:0000256" key="2">
    <source>
        <dbReference type="ARBA" id="ARBA00004123"/>
    </source>
</evidence>
<feature type="compositionally biased region" description="Basic and acidic residues" evidence="15">
    <location>
        <begin position="513"/>
        <end position="533"/>
    </location>
</feature>
<comment type="caution">
    <text evidence="17">The sequence shown here is derived from an EMBL/GenBank/DDBJ whole genome shotgun (WGS) entry which is preliminary data.</text>
</comment>
<dbReference type="InterPro" id="IPR027417">
    <property type="entry name" value="P-loop_NTPase"/>
</dbReference>
<comment type="subcellular location">
    <subcellularLocation>
        <location evidence="3">Chromosome</location>
    </subcellularLocation>
    <subcellularLocation>
        <location evidence="2">Nucleus</location>
    </subcellularLocation>
</comment>
<evidence type="ECO:0000256" key="8">
    <source>
        <dbReference type="ARBA" id="ARBA00022801"/>
    </source>
</evidence>
<dbReference type="InterPro" id="IPR038729">
    <property type="entry name" value="Rad50/SbcC_AAA"/>
</dbReference>
<dbReference type="NCBIfam" id="TIGR00606">
    <property type="entry name" value="rad50"/>
    <property type="match status" value="1"/>
</dbReference>
<evidence type="ECO:0000256" key="9">
    <source>
        <dbReference type="ARBA" id="ARBA00022833"/>
    </source>
</evidence>
<feature type="compositionally biased region" description="Polar residues" evidence="15">
    <location>
        <begin position="534"/>
        <end position="548"/>
    </location>
</feature>
<evidence type="ECO:0000256" key="12">
    <source>
        <dbReference type="ARBA" id="ARBA00023242"/>
    </source>
</evidence>
<feature type="domain" description="Rad50/SbcC-type AAA" evidence="16">
    <location>
        <begin position="14"/>
        <end position="265"/>
    </location>
</feature>
<dbReference type="Gene3D" id="3.40.50.300">
    <property type="entry name" value="P-loop containing nucleotide triphosphate hydrolases"/>
    <property type="match status" value="2"/>
</dbReference>
<keyword evidence="11" id="KW-0234">DNA repair</keyword>
<dbReference type="Pfam" id="PF13476">
    <property type="entry name" value="AAA_23"/>
    <property type="match status" value="1"/>
</dbReference>
<evidence type="ECO:0000256" key="1">
    <source>
        <dbReference type="ARBA" id="ARBA00001947"/>
    </source>
</evidence>
<evidence type="ECO:0000256" key="14">
    <source>
        <dbReference type="SAM" id="Coils"/>
    </source>
</evidence>
<comment type="similarity">
    <text evidence="4">Belongs to the SMC family. RAD50 subfamily.</text>
</comment>
<feature type="region of interest" description="Disordered" evidence="15">
    <location>
        <begin position="513"/>
        <end position="573"/>
    </location>
</feature>
<keyword evidence="7" id="KW-0227">DNA damage</keyword>
<comment type="cofactor">
    <cofactor evidence="1">
        <name>Zn(2+)</name>
        <dbReference type="ChEBI" id="CHEBI:29105"/>
    </cofactor>
</comment>
<keyword evidence="8" id="KW-0378">Hydrolase</keyword>
<keyword evidence="18" id="KW-1185">Reference proteome</keyword>
<dbReference type="EMBL" id="JBBXJM010000001">
    <property type="protein sequence ID" value="KAL1413076.1"/>
    <property type="molecule type" value="Genomic_DNA"/>
</dbReference>
<feature type="coiled-coil region" evidence="14">
    <location>
        <begin position="215"/>
        <end position="304"/>
    </location>
</feature>
<reference evidence="17 18" key="1">
    <citation type="submission" date="2023-08" db="EMBL/GenBank/DDBJ databases">
        <title>Annotated Genome Sequence of Vanrija albida AlHP1.</title>
        <authorList>
            <person name="Herzog R."/>
        </authorList>
    </citation>
    <scope>NUCLEOTIDE SEQUENCE [LARGE SCALE GENOMIC DNA]</scope>
    <source>
        <strain evidence="17 18">AlHP1</strain>
    </source>
</reference>
<sequence length="1319" mass="149466">MKSLQSPDMASLNKLAIRGIRSFDDKHVQVIEFYAPLTVIVGHNGSGKTTIIECLKYATTGDMPPNTKGGAFVHDPKMANEKEVKAQVRLRFWNVNRERMTVTRSLQVTVKKAGGLTMKTLEGLLAKTEPEGGGDGKRNTISTKCSEMDEEVPLLLGVSKAILENVIFCHQEDSNWPLSEPAALKKKFDDIFEATRYTKALDNIKTLRKERVAELKVDKERLKFLKADKDKAQKMKKDLAALVNRENAKETEVENLKEEFERLKEHTDAIFQTATGFQQVYERHESLTKRKEMFERNRDRIKEEMSILKEPTDELQNMFSNFDAHLNTIQGNKEKQVELKNKEEQAREELERQERQLVGIQGGLLGNRKSHEQHLRDREKAVHEVAKAHNIPGFDYSPLEDTKVAEFVERFQDLIRKAESDLKRIQTEGARKDRELQAELDALANAKSSAVATKASKEDQIHALNARIRQMDATFDSISSVDADISVLENDISATEDRKNRLAEEIRNARYDEQMREKASAIRQKEADRDKANSELSALNRQADTRAQLSIKRNELQSKSNQVEASTQSHSAKFSELVGSDINPETMEDSIAAALSRKDRELVDAEAAAAASSRSLSQIQTSTGYLKQSLKSKNDELARLEGKISEAMQEFETTSVDEAIAEAQTEVNLRKDELADTANTVKFYRKILELGQTKKKCLGCDRAIHANETPSFELYIKARIDRCSSADQNDVKEELDLWQGQLDKLRSVQPSVATVTKLKQVEIPGLQKQIADETANLSKVQEEVEESKLVVQKVKQAARDLVTLKSAAAIIARAAGDIKDLKSDIQRLERDLEASGSLKTVDEVQQDIDNMAAEIKNLQREQQNLLSDKELKANTLRGLGDDYSRKTVKLSELRSKQERHKLDEIALRQQQESLVTLQKELKELDAKAAAAVAPWKEKKSAQDRYRAERQNAENDAIMQVNEYQGSFNDLENTDRLCKRYVAEGNDRKIRENEAHMEQLRGEITATREAQGRIEKVISKLTDDISSANATRRNIKANIDFRAESQHIDAIVKELADLPVKESAERRKEFNKTYQSSLDQQTSVQNQWQLASGVLLQLKEQRKSTEMTLAADYNNIDKLFKEQLIKTKTGEVANNDLEKYGKALDNAILKYHSIKMDEINDTIGHLWNKTYQGTDIDGIRIVSDHDEGSTSTRKSYNYRVVMVKNDVELDMRGRCSAGQKVLASIIIRLALAESFGQGCGVLALDEPTTNLDQENINALAEALAEIIRERRRQNNFQLIVITHDEGFLQRLAAHDVLEYYWRVSRDASQKSVLERQRVGL</sequence>
<evidence type="ECO:0000313" key="17">
    <source>
        <dbReference type="EMBL" id="KAL1413076.1"/>
    </source>
</evidence>
<dbReference type="GeneID" id="95981868"/>
<feature type="coiled-coil region" evidence="14">
    <location>
        <begin position="329"/>
        <end position="360"/>
    </location>
</feature>
<dbReference type="RefSeq" id="XP_069213020.1">
    <property type="nucleotide sequence ID" value="XM_069349476.1"/>
</dbReference>
<evidence type="ECO:0000256" key="15">
    <source>
        <dbReference type="SAM" id="MobiDB-lite"/>
    </source>
</evidence>
<evidence type="ECO:0000256" key="11">
    <source>
        <dbReference type="ARBA" id="ARBA00023204"/>
    </source>
</evidence>
<dbReference type="PANTHER" id="PTHR18867:SF12">
    <property type="entry name" value="DNA REPAIR PROTEIN RAD50"/>
    <property type="match status" value="1"/>
</dbReference>
<dbReference type="SUPFAM" id="SSF52540">
    <property type="entry name" value="P-loop containing nucleoside triphosphate hydrolases"/>
    <property type="match status" value="1"/>
</dbReference>
<evidence type="ECO:0000313" key="18">
    <source>
        <dbReference type="Proteomes" id="UP001565368"/>
    </source>
</evidence>
<keyword evidence="9" id="KW-0862">Zinc</keyword>
<evidence type="ECO:0000256" key="7">
    <source>
        <dbReference type="ARBA" id="ARBA00022763"/>
    </source>
</evidence>
<gene>
    <name evidence="17" type="primary">RAD50</name>
    <name evidence="17" type="ORF">Q8F55_000825</name>
</gene>
<evidence type="ECO:0000256" key="6">
    <source>
        <dbReference type="ARBA" id="ARBA00022723"/>
    </source>
</evidence>
<evidence type="ECO:0000256" key="13">
    <source>
        <dbReference type="ARBA" id="ARBA00049360"/>
    </source>
</evidence>
<evidence type="ECO:0000256" key="5">
    <source>
        <dbReference type="ARBA" id="ARBA00022454"/>
    </source>
</evidence>